<evidence type="ECO:0000256" key="3">
    <source>
        <dbReference type="ARBA" id="ARBA00022679"/>
    </source>
</evidence>
<dbReference type="Gene3D" id="3.40.50.720">
    <property type="entry name" value="NAD(P)-binding Rossmann-like Domain"/>
    <property type="match status" value="1"/>
</dbReference>
<dbReference type="InterPro" id="IPR036291">
    <property type="entry name" value="NAD(P)-bd_dom_sf"/>
</dbReference>
<dbReference type="InterPro" id="IPR049551">
    <property type="entry name" value="PKS_DH_C"/>
</dbReference>
<dbReference type="Pfam" id="PF08659">
    <property type="entry name" value="KR"/>
    <property type="match status" value="1"/>
</dbReference>
<dbReference type="PROSITE" id="PS50075">
    <property type="entry name" value="CARRIER"/>
    <property type="match status" value="1"/>
</dbReference>
<feature type="domain" description="Ketosynthase family 3 (KS3)" evidence="6">
    <location>
        <begin position="5"/>
        <end position="432"/>
    </location>
</feature>
<dbReference type="PROSITE" id="PS52004">
    <property type="entry name" value="KS3_2"/>
    <property type="match status" value="1"/>
</dbReference>
<dbReference type="InterPro" id="IPR009081">
    <property type="entry name" value="PP-bd_ACP"/>
</dbReference>
<evidence type="ECO:0000313" key="9">
    <source>
        <dbReference type="Proteomes" id="UP000646749"/>
    </source>
</evidence>
<reference evidence="8 9" key="1">
    <citation type="submission" date="2021-01" db="EMBL/GenBank/DDBJ databases">
        <title>Whole genome shotgun sequence of Plantactinospora endophytica NBRC 110450.</title>
        <authorList>
            <person name="Komaki H."/>
            <person name="Tamura T."/>
        </authorList>
    </citation>
    <scope>NUCLEOTIDE SEQUENCE [LARGE SCALE GENOMIC DNA]</scope>
    <source>
        <strain evidence="8 9">NBRC 110450</strain>
    </source>
</reference>
<comment type="caution">
    <text evidence="8">The sequence shown here is derived from an EMBL/GenBank/DDBJ whole genome shotgun (WGS) entry which is preliminary data.</text>
</comment>
<dbReference type="PROSITE" id="PS00606">
    <property type="entry name" value="KS3_1"/>
    <property type="match status" value="1"/>
</dbReference>
<dbReference type="InterPro" id="IPR042104">
    <property type="entry name" value="PKS_dehydratase_sf"/>
</dbReference>
<feature type="active site" description="Proton acceptor; for dehydratase activity" evidence="4">
    <location>
        <position position="1371"/>
    </location>
</feature>
<dbReference type="Gene3D" id="3.40.47.10">
    <property type="match status" value="1"/>
</dbReference>
<dbReference type="InterPro" id="IPR050091">
    <property type="entry name" value="PKS_NRPS_Biosynth_Enz"/>
</dbReference>
<dbReference type="SUPFAM" id="SSF47336">
    <property type="entry name" value="ACP-like"/>
    <property type="match status" value="1"/>
</dbReference>
<evidence type="ECO:0008006" key="10">
    <source>
        <dbReference type="Google" id="ProtNLM"/>
    </source>
</evidence>
<dbReference type="InterPro" id="IPR016039">
    <property type="entry name" value="Thiolase-like"/>
</dbReference>
<dbReference type="InterPro" id="IPR057326">
    <property type="entry name" value="KR_dom"/>
</dbReference>
<dbReference type="Pfam" id="PF00698">
    <property type="entry name" value="Acyl_transf_1"/>
    <property type="match status" value="1"/>
</dbReference>
<dbReference type="InterPro" id="IPR049552">
    <property type="entry name" value="PKS_DH_N"/>
</dbReference>
<dbReference type="Pfam" id="PF00550">
    <property type="entry name" value="PP-binding"/>
    <property type="match status" value="1"/>
</dbReference>
<dbReference type="InterPro" id="IPR013968">
    <property type="entry name" value="PKS_KR"/>
</dbReference>
<feature type="active site" description="Proton donor; for dehydratase activity" evidence="4">
    <location>
        <position position="1520"/>
    </location>
</feature>
<dbReference type="Gene3D" id="3.10.129.110">
    <property type="entry name" value="Polyketide synthase dehydratase"/>
    <property type="match status" value="1"/>
</dbReference>
<dbReference type="Gene3D" id="3.30.70.3290">
    <property type="match status" value="1"/>
</dbReference>
<dbReference type="PANTHER" id="PTHR43775:SF37">
    <property type="entry name" value="SI:DKEY-61P9.11"/>
    <property type="match status" value="1"/>
</dbReference>
<dbReference type="Gene3D" id="3.40.366.10">
    <property type="entry name" value="Malonyl-Coenzyme A Acyl Carrier Protein, domain 2"/>
    <property type="match status" value="1"/>
</dbReference>
<dbReference type="Pfam" id="PF14765">
    <property type="entry name" value="PS-DH"/>
    <property type="match status" value="1"/>
</dbReference>
<dbReference type="InterPro" id="IPR029058">
    <property type="entry name" value="AB_hydrolase_fold"/>
</dbReference>
<evidence type="ECO:0000256" key="2">
    <source>
        <dbReference type="ARBA" id="ARBA00022553"/>
    </source>
</evidence>
<dbReference type="InterPro" id="IPR018201">
    <property type="entry name" value="Ketoacyl_synth_AS"/>
</dbReference>
<dbReference type="SUPFAM" id="SSF52151">
    <property type="entry name" value="FabD/lysophospholipase-like"/>
    <property type="match status" value="1"/>
</dbReference>
<proteinExistence type="predicted"/>
<dbReference type="SMART" id="SM00823">
    <property type="entry name" value="PKS_PP"/>
    <property type="match status" value="1"/>
</dbReference>
<dbReference type="Pfam" id="PF21089">
    <property type="entry name" value="PKS_DH_N"/>
    <property type="match status" value="1"/>
</dbReference>
<dbReference type="SMART" id="SM00826">
    <property type="entry name" value="PKS_DH"/>
    <property type="match status" value="1"/>
</dbReference>
<dbReference type="PROSITE" id="PS52019">
    <property type="entry name" value="PKS_MFAS_DH"/>
    <property type="match status" value="1"/>
</dbReference>
<keyword evidence="9" id="KW-1185">Reference proteome</keyword>
<dbReference type="InterPro" id="IPR016035">
    <property type="entry name" value="Acyl_Trfase/lysoPLipase"/>
</dbReference>
<dbReference type="Gene3D" id="3.40.50.1820">
    <property type="entry name" value="alpha/beta hydrolase"/>
    <property type="match status" value="1"/>
</dbReference>
<dbReference type="Pfam" id="PF02801">
    <property type="entry name" value="Ketoacyl-synt_C"/>
    <property type="match status" value="1"/>
</dbReference>
<dbReference type="InterPro" id="IPR020806">
    <property type="entry name" value="PKS_PP-bd"/>
</dbReference>
<dbReference type="SUPFAM" id="SSF55048">
    <property type="entry name" value="Probable ACP-binding domain of malonyl-CoA ACP transacylase"/>
    <property type="match status" value="1"/>
</dbReference>
<dbReference type="InterPro" id="IPR016036">
    <property type="entry name" value="Malonyl_transacylase_ACP-bd"/>
</dbReference>
<dbReference type="InterPro" id="IPR001227">
    <property type="entry name" value="Ac_transferase_dom_sf"/>
</dbReference>
<dbReference type="InterPro" id="IPR014030">
    <property type="entry name" value="Ketoacyl_synth_N"/>
</dbReference>
<dbReference type="SMART" id="SM00822">
    <property type="entry name" value="PKS_KR"/>
    <property type="match status" value="1"/>
</dbReference>
<dbReference type="InterPro" id="IPR049900">
    <property type="entry name" value="PKS_mFAS_DH"/>
</dbReference>
<feature type="region of interest" description="C-terminal hotdog fold" evidence="4">
    <location>
        <begin position="1471"/>
        <end position="1608"/>
    </location>
</feature>
<keyword evidence="2" id="KW-0597">Phosphoprotein</keyword>
<keyword evidence="3" id="KW-0808">Transferase</keyword>
<gene>
    <name evidence="8" type="ORF">Pen02_80710</name>
</gene>
<sequence length="1774" mass="188138">MSNVDGRVAIVGYAARLPGADDADTFWRNLCAGRESVQQLDAETMVERGVPESMARRKGFRAVSATAGDLDRFDAEFFGFTQREAEICDPQFRLFLELSYTALEHSGHNPWQLPGRVAVLGGAALGTYREDHLFRNRSVRQAVGDASILVGTGPDYIAPLVSYKLGYGGPSVSLYTACSTSLVAVHLGVRSLRAGDCDVVVVGGVQVDLPIAGGYLYREGGMYSADGHVRPFAADASGTIFGNGGAIVVLKRYADAVADGDTIYAIVLGTAVNNDGSRRAGFTAPGVAGQVDLVRSALRDAAVDPRTIGMIEAHGTGTVLGDPIEVSALSEVYREHTADRGFCWLGSVKGNVGHLGAAAGAVALIKSVYALRTGTIPPTINCEVPNPALHLDEGPFRLATKLTGWDREQSVRRAAVSSFGIGGTNAHAVLEQAPALPWPEAEQDAWRVVALSARTPEALDEAGSRLGLALADGAGDGGLGAVAYTLQEGRPGFSQRRAVVARNAASAAEALRAPVGTGGLLVSGQATTQNPRVAMLFPGQGAQSPGMGAALYHVYPQWRDAVDECAVILEPLLGFDLRELLLARPHDADAALRLRETAVAQPALFVVQWAATRLWADLGVRPAAMLGHSVGELTAACVAGVFDLPDALRLIARRGTLMQSTQRGAMLALLLDAEAVRPMLPDDLDLAAANSPSACVVSGPAEAVAAFAAELDDLGIVATPLRTSHAFHSRLLDPVLDAFVAAFDGVELRPPAVPFVSDVTGDWISAGQATDPRYWAEQLRHEVRFDAGLATLRRAGHDLLLEVGPGKALSAFARQHMINAGERAVTVAAMSGRYDDVADLCLAAAHLWTNGVEPVWERLERSRVRRRVALPAYPLRRVRCWVEPDKGTDDEPDQELPRLNLYLPTWRQVPRVTGAPDAGQRWLLVGGGELAGAVAGFATAAGVDAVVATGNEWQVAPDSPPVDRVLVLDGLDLSTWRLGMPADARRAYGRMAELAQALIRYSPSRIEVVAVTDRTWSVNGEPSLPAGAAALGPLLTLPREQPATAVRQIDADATVPAHRLATSIVAEVFAGNPAERVALRGERRWVQSFTIAPDLTAQHEPPPLPPLRPGGLYVLTGGLGGLGLAVAEEFGRAAGAHTVLIGRSSVPDRSQWAGLLAEAGTARETRRRIEGIQRVEAAGGTVSTLTADAADPEQMAAALRLVRERFGDVHGVVHAAGVPGGQLLAVHDMAAADAVFRPKLDGAAVLAGLADDGQFAGADFVLLFSSIVSLSADYGHCDYAAANLFLDALATARADGDPRFMAVNWWGWRDVGMVSDSGGTVAFQRMQRVRGGVDRIPVEHVLLDAMTRDEPEVKEFDVRLRPEAHWVWSEHRIDDAGALPGTSLLEMVAAAGRHAWGVDTLQVADVLFIDPVFVATETTARLTFTPGADATWWQFAIAFGDGNDERVQCRGALHLGTTGSPDRVDLSAYRSGLTEVDPHLQDGVVQFGPHYGAVAGCWSDGARGLVELRLDEDLAADVADFALHPALLDRASYGVPAPQGHIYLPFSYRRVELRRPIPAHCWAVQIYRCDPDRPEFIEADITIVDGTGAVCVIVEGYTCRSVGDEQATAPTVGRRQDQPSTAVGDGTMVGTAEGQLLLRRILETWPGAQVVTTVGPLSRRLEIARRFDQAAIASANTAGSVTGGGSRPVGVPYAAPGTAAEVELTKLWADTLGVPEIGIDDDFFELGGSSLTVVYLASRIRDQLGVELSVADLFERSTIRGLAGVIDGVRDGSR</sequence>
<dbReference type="SMART" id="SM00825">
    <property type="entry name" value="PKS_KS"/>
    <property type="match status" value="1"/>
</dbReference>
<dbReference type="Pfam" id="PF00109">
    <property type="entry name" value="ketoacyl-synt"/>
    <property type="match status" value="1"/>
</dbReference>
<dbReference type="InterPro" id="IPR036736">
    <property type="entry name" value="ACP-like_sf"/>
</dbReference>
<evidence type="ECO:0000256" key="1">
    <source>
        <dbReference type="ARBA" id="ARBA00022450"/>
    </source>
</evidence>
<dbReference type="InterPro" id="IPR020841">
    <property type="entry name" value="PKS_Beta-ketoAc_synthase_dom"/>
</dbReference>
<keyword evidence="1" id="KW-0596">Phosphopantetheine</keyword>
<dbReference type="Pfam" id="PF16197">
    <property type="entry name" value="KAsynt_C_assoc"/>
    <property type="match status" value="1"/>
</dbReference>
<evidence type="ECO:0000259" key="6">
    <source>
        <dbReference type="PROSITE" id="PS52004"/>
    </source>
</evidence>
<name>A0ABQ4EEJ2_9ACTN</name>
<dbReference type="EMBL" id="BONW01000051">
    <property type="protein sequence ID" value="GIG93135.1"/>
    <property type="molecule type" value="Genomic_DNA"/>
</dbReference>
<dbReference type="InterPro" id="IPR020807">
    <property type="entry name" value="PKS_DH"/>
</dbReference>
<evidence type="ECO:0000259" key="5">
    <source>
        <dbReference type="PROSITE" id="PS50075"/>
    </source>
</evidence>
<evidence type="ECO:0000259" key="7">
    <source>
        <dbReference type="PROSITE" id="PS52019"/>
    </source>
</evidence>
<dbReference type="PANTHER" id="PTHR43775">
    <property type="entry name" value="FATTY ACID SYNTHASE"/>
    <property type="match status" value="1"/>
</dbReference>
<dbReference type="SUPFAM" id="SSF51735">
    <property type="entry name" value="NAD(P)-binding Rossmann-fold domains"/>
    <property type="match status" value="2"/>
</dbReference>
<dbReference type="RefSeq" id="WP_203871429.1">
    <property type="nucleotide sequence ID" value="NZ_BONW01000051.1"/>
</dbReference>
<dbReference type="CDD" id="cd00833">
    <property type="entry name" value="PKS"/>
    <property type="match status" value="1"/>
</dbReference>
<dbReference type="InterPro" id="IPR014043">
    <property type="entry name" value="Acyl_transferase_dom"/>
</dbReference>
<dbReference type="SUPFAM" id="SSF53901">
    <property type="entry name" value="Thiolase-like"/>
    <property type="match status" value="1"/>
</dbReference>
<dbReference type="SMART" id="SM00827">
    <property type="entry name" value="PKS_AT"/>
    <property type="match status" value="1"/>
</dbReference>
<feature type="domain" description="PKS/mFAS DH" evidence="7">
    <location>
        <begin position="1340"/>
        <end position="1608"/>
    </location>
</feature>
<protein>
    <recommendedName>
        <fullName evidence="10">Carrier domain-containing protein</fullName>
    </recommendedName>
</protein>
<evidence type="ECO:0000256" key="4">
    <source>
        <dbReference type="PROSITE-ProRule" id="PRU01363"/>
    </source>
</evidence>
<organism evidence="8 9">
    <name type="scientific">Plantactinospora endophytica</name>
    <dbReference type="NCBI Taxonomy" id="673535"/>
    <lineage>
        <taxon>Bacteria</taxon>
        <taxon>Bacillati</taxon>
        <taxon>Actinomycetota</taxon>
        <taxon>Actinomycetes</taxon>
        <taxon>Micromonosporales</taxon>
        <taxon>Micromonosporaceae</taxon>
        <taxon>Plantactinospora</taxon>
    </lineage>
</organism>
<dbReference type="InterPro" id="IPR014031">
    <property type="entry name" value="Ketoacyl_synth_C"/>
</dbReference>
<dbReference type="InterPro" id="IPR032821">
    <property type="entry name" value="PKS_assoc"/>
</dbReference>
<feature type="domain" description="Carrier" evidence="5">
    <location>
        <begin position="1695"/>
        <end position="1770"/>
    </location>
</feature>
<accession>A0ABQ4EEJ2</accession>
<feature type="region of interest" description="N-terminal hotdog fold" evidence="4">
    <location>
        <begin position="1340"/>
        <end position="1460"/>
    </location>
</feature>
<evidence type="ECO:0000313" key="8">
    <source>
        <dbReference type="EMBL" id="GIG93135.1"/>
    </source>
</evidence>
<dbReference type="Proteomes" id="UP000646749">
    <property type="component" value="Unassembled WGS sequence"/>
</dbReference>